<keyword evidence="1" id="KW-0732">Signal</keyword>
<dbReference type="InterPro" id="IPR007410">
    <property type="entry name" value="LpqE-like"/>
</dbReference>
<dbReference type="RefSeq" id="WP_008327335.1">
    <property type="nucleotide sequence ID" value="NZ_BSKQ01000003.1"/>
</dbReference>
<proteinExistence type="predicted"/>
<dbReference type="SUPFAM" id="SSF110087">
    <property type="entry name" value="DR1885-like metal-binding protein"/>
    <property type="match status" value="1"/>
</dbReference>
<dbReference type="EMBL" id="CVRL01000004">
    <property type="protein sequence ID" value="CRL09536.1"/>
    <property type="molecule type" value="Genomic_DNA"/>
</dbReference>
<dbReference type="InterPro" id="IPR058248">
    <property type="entry name" value="Lxx211020-like"/>
</dbReference>
<organism evidence="2 3">
    <name type="scientific">Phaeobacter italicus</name>
    <dbReference type="NCBI Taxonomy" id="481446"/>
    <lineage>
        <taxon>Bacteria</taxon>
        <taxon>Pseudomonadati</taxon>
        <taxon>Pseudomonadota</taxon>
        <taxon>Alphaproteobacteria</taxon>
        <taxon>Rhodobacterales</taxon>
        <taxon>Roseobacteraceae</taxon>
        <taxon>Phaeobacter</taxon>
    </lineage>
</organism>
<protein>
    <recommendedName>
        <fullName evidence="4">Copper chaperone PCu(A)C</fullName>
    </recommendedName>
</protein>
<sequence>MVKKLRYTNALAVLLTVAGLSAPALAGSEDVVVENAWSRASIGVNRPGAAYMTVRNTGEDAVTLTGLATPLAMMPEIHESKTNSDGVSSMAPAGEITIEPGQSVALEPGGLHAMLMKLQEPMTEGENFPLTLTFSDGGKVTVEVPILGIAARGPEG</sequence>
<dbReference type="Proteomes" id="UP000043764">
    <property type="component" value="Unassembled WGS sequence"/>
</dbReference>
<feature type="signal peptide" evidence="1">
    <location>
        <begin position="1"/>
        <end position="26"/>
    </location>
</feature>
<dbReference type="Gene3D" id="2.60.40.1890">
    <property type="entry name" value="PCu(A)C copper chaperone"/>
    <property type="match status" value="1"/>
</dbReference>
<dbReference type="PANTHER" id="PTHR36302:SF1">
    <property type="entry name" value="COPPER CHAPERONE PCU(A)C"/>
    <property type="match status" value="1"/>
</dbReference>
<dbReference type="STRING" id="481446.NIT7645_00628"/>
<dbReference type="PANTHER" id="PTHR36302">
    <property type="entry name" value="BLR7088 PROTEIN"/>
    <property type="match status" value="1"/>
</dbReference>
<gene>
    <name evidence="2" type="ORF">NIT7321_00367</name>
</gene>
<feature type="chain" id="PRO_5009773491" description="Copper chaperone PCu(A)C" evidence="1">
    <location>
        <begin position="27"/>
        <end position="156"/>
    </location>
</feature>
<accession>A0A0H5DJT2</accession>
<dbReference type="InterPro" id="IPR036182">
    <property type="entry name" value="PCuAC_sf"/>
</dbReference>
<reference evidence="2 3" key="1">
    <citation type="submission" date="2015-05" db="EMBL/GenBank/DDBJ databases">
        <authorList>
            <person name="Rodrigo-Torres Lidia"/>
            <person name="Arahal R.David."/>
        </authorList>
    </citation>
    <scope>NUCLEOTIDE SEQUENCE [LARGE SCALE GENOMIC DNA]</scope>
    <source>
        <strain evidence="2 3">CECT 7321</strain>
    </source>
</reference>
<evidence type="ECO:0008006" key="4">
    <source>
        <dbReference type="Google" id="ProtNLM"/>
    </source>
</evidence>
<dbReference type="AlphaFoldDB" id="A0A0H5DJT2"/>
<keyword evidence="3" id="KW-1185">Reference proteome</keyword>
<name>A0A0H5DJT2_9RHOB</name>
<evidence type="ECO:0000313" key="3">
    <source>
        <dbReference type="Proteomes" id="UP000043764"/>
    </source>
</evidence>
<evidence type="ECO:0000313" key="2">
    <source>
        <dbReference type="EMBL" id="CRL09536.1"/>
    </source>
</evidence>
<dbReference type="Pfam" id="PF04314">
    <property type="entry name" value="PCuAC"/>
    <property type="match status" value="1"/>
</dbReference>
<dbReference type="GeneID" id="92506335"/>
<evidence type="ECO:0000256" key="1">
    <source>
        <dbReference type="SAM" id="SignalP"/>
    </source>
</evidence>